<dbReference type="EMBL" id="JBHTJW010000002">
    <property type="protein sequence ID" value="MFD0928958.1"/>
    <property type="molecule type" value="Genomic_DNA"/>
</dbReference>
<keyword evidence="2" id="KW-0472">Membrane</keyword>
<dbReference type="Proteomes" id="UP001597106">
    <property type="component" value="Unassembled WGS sequence"/>
</dbReference>
<dbReference type="RefSeq" id="WP_228518856.1">
    <property type="nucleotide sequence ID" value="NZ_JBHTJW010000002.1"/>
</dbReference>
<dbReference type="Pfam" id="PF02321">
    <property type="entry name" value="OEP"/>
    <property type="match status" value="2"/>
</dbReference>
<evidence type="ECO:0000313" key="4">
    <source>
        <dbReference type="Proteomes" id="UP001597106"/>
    </source>
</evidence>
<keyword evidence="2" id="KW-1134">Transmembrane beta strand</keyword>
<dbReference type="PANTHER" id="PTHR30203:SF30">
    <property type="entry name" value="OUTER MEMBRANE PROTEIN-RELATED"/>
    <property type="match status" value="1"/>
</dbReference>
<gene>
    <name evidence="3" type="ORF">ACFQ1T_04115</name>
</gene>
<keyword evidence="4" id="KW-1185">Reference proteome</keyword>
<dbReference type="SUPFAM" id="SSF56954">
    <property type="entry name" value="Outer membrane efflux proteins (OEP)"/>
    <property type="match status" value="1"/>
</dbReference>
<evidence type="ECO:0000256" key="1">
    <source>
        <dbReference type="ARBA" id="ARBA00007613"/>
    </source>
</evidence>
<feature type="signal peptide" evidence="2">
    <location>
        <begin position="1"/>
        <end position="23"/>
    </location>
</feature>
<keyword evidence="2" id="KW-0564">Palmitate</keyword>
<keyword evidence="2" id="KW-0449">Lipoprotein</keyword>
<proteinExistence type="inferred from homology"/>
<accession>A0ABW3GH64</accession>
<dbReference type="Gene3D" id="1.20.1600.10">
    <property type="entry name" value="Outer membrane efflux proteins (OEP)"/>
    <property type="match status" value="1"/>
</dbReference>
<dbReference type="InterPro" id="IPR010131">
    <property type="entry name" value="MdtP/NodT-like"/>
</dbReference>
<reference evidence="4" key="1">
    <citation type="journal article" date="2019" name="Int. J. Syst. Evol. Microbiol.">
        <title>The Global Catalogue of Microorganisms (GCM) 10K type strain sequencing project: providing services to taxonomists for standard genome sequencing and annotation.</title>
        <authorList>
            <consortium name="The Broad Institute Genomics Platform"/>
            <consortium name="The Broad Institute Genome Sequencing Center for Infectious Disease"/>
            <person name="Wu L."/>
            <person name="Ma J."/>
        </authorList>
    </citation>
    <scope>NUCLEOTIDE SEQUENCE [LARGE SCALE GENOMIC DNA]</scope>
    <source>
        <strain evidence="4">CCUG 59685</strain>
    </source>
</reference>
<dbReference type="Gene3D" id="2.20.200.10">
    <property type="entry name" value="Outer membrane efflux proteins (OEP)"/>
    <property type="match status" value="1"/>
</dbReference>
<dbReference type="PANTHER" id="PTHR30203">
    <property type="entry name" value="OUTER MEMBRANE CATION EFFLUX PROTEIN"/>
    <property type="match status" value="1"/>
</dbReference>
<comment type="caution">
    <text evidence="3">The sequence shown here is derived from an EMBL/GenBank/DDBJ whole genome shotgun (WGS) entry which is preliminary data.</text>
</comment>
<dbReference type="InterPro" id="IPR003423">
    <property type="entry name" value="OMP_efflux"/>
</dbReference>
<dbReference type="NCBIfam" id="TIGR01845">
    <property type="entry name" value="outer_NodT"/>
    <property type="match status" value="1"/>
</dbReference>
<keyword evidence="2" id="KW-0732">Signal</keyword>
<name>A0ABW3GH64_9PROT</name>
<sequence length="479" mass="53301">MTTNKYLYWLVSGAVAAMLQSCAIPNIMTKEADTALPAQYSGKAAAADTQSSASVSWKEFFQDQNLVSLIDTAVANNKEIQMMAQRISMAQNEIQARRGAYLPFVNAGGGINYEKTSKFTRLGAVEDGLKIHNQSFPTFLGDYQFGLVASWEVDIWHKLRNAQQVAVLDYMATTEGKSFLVTNLVAEVANSYYELVALDNQLLTLQKNIEIQQNALNVIRELQKYARSTSLAVKRFEAEVKKNQSKQYVIKQQITEAENRINMLLGRTSQPIARNSDGFMELQPKAVETGLPSQMLANRPDIRRSELELAAAKLNIDVARANFYPSFTMNAGLGFQAFKPQYLLNIPDALGASLGAGLMGPLINRNAIIAEYKNASASQIEKAYEYEQTIINAYMEVANQIANVDNLSKNFSLKTDQVNQLTQSIDVANQLFKNARADYGEVLLTQRDALDAKMELIDTKQQQMSAMINLYRSLGGGWR</sequence>
<comment type="similarity">
    <text evidence="1 2">Belongs to the outer membrane factor (OMF) (TC 1.B.17) family.</text>
</comment>
<keyword evidence="2" id="KW-0812">Transmembrane</keyword>
<organism evidence="3 4">
    <name type="scientific">Methylophilus glucosoxydans</name>
    <dbReference type="NCBI Taxonomy" id="752553"/>
    <lineage>
        <taxon>Bacteria</taxon>
        <taxon>Pseudomonadati</taxon>
        <taxon>Pseudomonadota</taxon>
        <taxon>Betaproteobacteria</taxon>
        <taxon>Nitrosomonadales</taxon>
        <taxon>Methylophilaceae</taxon>
        <taxon>Methylophilus</taxon>
    </lineage>
</organism>
<dbReference type="PROSITE" id="PS51257">
    <property type="entry name" value="PROKAR_LIPOPROTEIN"/>
    <property type="match status" value="1"/>
</dbReference>
<evidence type="ECO:0000256" key="2">
    <source>
        <dbReference type="RuleBase" id="RU362097"/>
    </source>
</evidence>
<evidence type="ECO:0000313" key="3">
    <source>
        <dbReference type="EMBL" id="MFD0928958.1"/>
    </source>
</evidence>
<protein>
    <submittedName>
        <fullName evidence="3">TolC family protein</fullName>
    </submittedName>
</protein>
<feature type="chain" id="PRO_5045006145" evidence="2">
    <location>
        <begin position="24"/>
        <end position="479"/>
    </location>
</feature>
<comment type="subcellular location">
    <subcellularLocation>
        <location evidence="2">Cell membrane</location>
        <topology evidence="2">Lipid-anchor</topology>
    </subcellularLocation>
</comment>